<gene>
    <name evidence="3" type="ORF">LOAG_19135</name>
</gene>
<name>A0A1S0UD22_LOALO</name>
<proteinExistence type="predicted"/>
<dbReference type="InParanoid" id="A0A1S0UD22"/>
<evidence type="ECO:0000256" key="1">
    <source>
        <dbReference type="PROSITE-ProRule" id="PRU00042"/>
    </source>
</evidence>
<feature type="non-terminal residue" evidence="3">
    <location>
        <position position="71"/>
    </location>
</feature>
<evidence type="ECO:0000259" key="2">
    <source>
        <dbReference type="PROSITE" id="PS50157"/>
    </source>
</evidence>
<keyword evidence="1" id="KW-0862">Zinc</keyword>
<dbReference type="GO" id="GO:0008270">
    <property type="term" value="F:zinc ion binding"/>
    <property type="evidence" value="ECO:0007669"/>
    <property type="project" value="UniProtKB-KW"/>
</dbReference>
<dbReference type="PROSITE" id="PS00028">
    <property type="entry name" value="ZINC_FINGER_C2H2_1"/>
    <property type="match status" value="2"/>
</dbReference>
<sequence length="71" mass="8440">MQTKKEHSQHLETQKVNNCSWLGCEMKFCSSSVLRQHYKIHQSKPQCENCGYLFPNNRTLRIHQQQCHGHN</sequence>
<dbReference type="Gene3D" id="3.30.160.60">
    <property type="entry name" value="Classic Zinc Finger"/>
    <property type="match status" value="1"/>
</dbReference>
<dbReference type="GeneID" id="31252231"/>
<protein>
    <recommendedName>
        <fullName evidence="2">C2H2-type domain-containing protein</fullName>
    </recommendedName>
</protein>
<organism evidence="3">
    <name type="scientific">Loa loa</name>
    <name type="common">Eye worm</name>
    <name type="synonym">Filaria loa</name>
    <dbReference type="NCBI Taxonomy" id="7209"/>
    <lineage>
        <taxon>Eukaryota</taxon>
        <taxon>Metazoa</taxon>
        <taxon>Ecdysozoa</taxon>
        <taxon>Nematoda</taxon>
        <taxon>Chromadorea</taxon>
        <taxon>Rhabditida</taxon>
        <taxon>Spirurina</taxon>
        <taxon>Spiruromorpha</taxon>
        <taxon>Filarioidea</taxon>
        <taxon>Onchocercidae</taxon>
        <taxon>Loa</taxon>
    </lineage>
</organism>
<keyword evidence="1" id="KW-0479">Metal-binding</keyword>
<dbReference type="Pfam" id="PF00096">
    <property type="entry name" value="zf-C2H2"/>
    <property type="match status" value="1"/>
</dbReference>
<dbReference type="SMART" id="SM00355">
    <property type="entry name" value="ZnF_C2H2"/>
    <property type="match status" value="2"/>
</dbReference>
<dbReference type="RefSeq" id="XP_020304405.1">
    <property type="nucleotide sequence ID" value="XM_020451789.1"/>
</dbReference>
<keyword evidence="1" id="KW-0863">Zinc-finger</keyword>
<reference evidence="3" key="1">
    <citation type="submission" date="2012-04" db="EMBL/GenBank/DDBJ databases">
        <title>The Genome Sequence of Loa loa.</title>
        <authorList>
            <consortium name="The Broad Institute Genome Sequencing Platform"/>
            <consortium name="Broad Institute Genome Sequencing Center for Infectious Disease"/>
            <person name="Nutman T.B."/>
            <person name="Fink D.L."/>
            <person name="Russ C."/>
            <person name="Young S."/>
            <person name="Zeng Q."/>
            <person name="Gargeya S."/>
            <person name="Alvarado L."/>
            <person name="Berlin A."/>
            <person name="Chapman S.B."/>
            <person name="Chen Z."/>
            <person name="Freedman E."/>
            <person name="Gellesch M."/>
            <person name="Goldberg J."/>
            <person name="Griggs A."/>
            <person name="Gujja S."/>
            <person name="Heilman E.R."/>
            <person name="Heiman D."/>
            <person name="Howarth C."/>
            <person name="Mehta T."/>
            <person name="Neiman D."/>
            <person name="Pearson M."/>
            <person name="Roberts A."/>
            <person name="Saif S."/>
            <person name="Shea T."/>
            <person name="Shenoy N."/>
            <person name="Sisk P."/>
            <person name="Stolte C."/>
            <person name="Sykes S."/>
            <person name="White J."/>
            <person name="Yandava C."/>
            <person name="Haas B."/>
            <person name="Henn M.R."/>
            <person name="Nusbaum C."/>
            <person name="Birren B."/>
        </authorList>
    </citation>
    <scope>NUCLEOTIDE SEQUENCE [LARGE SCALE GENOMIC DNA]</scope>
</reference>
<feature type="domain" description="C2H2-type" evidence="2">
    <location>
        <begin position="45"/>
        <end position="71"/>
    </location>
</feature>
<dbReference type="PROSITE" id="PS50157">
    <property type="entry name" value="ZINC_FINGER_C2H2_2"/>
    <property type="match status" value="2"/>
</dbReference>
<accession>A0A1S0UD22</accession>
<evidence type="ECO:0000313" key="3">
    <source>
        <dbReference type="EMBL" id="EJD73443.1"/>
    </source>
</evidence>
<feature type="domain" description="C2H2-type" evidence="2">
    <location>
        <begin position="17"/>
        <end position="46"/>
    </location>
</feature>
<dbReference type="AlphaFoldDB" id="A0A1S0UD22"/>
<dbReference type="KEGG" id="loa:LOAG_19135"/>
<dbReference type="CTD" id="31252231"/>
<dbReference type="InterPro" id="IPR013087">
    <property type="entry name" value="Znf_C2H2_type"/>
</dbReference>
<dbReference type="EMBL" id="JH714103">
    <property type="protein sequence ID" value="EJD73443.1"/>
    <property type="molecule type" value="Genomic_DNA"/>
</dbReference>
<dbReference type="OrthoDB" id="2687452at2759"/>